<dbReference type="SUPFAM" id="SSF57903">
    <property type="entry name" value="FYVE/PHD zinc finger"/>
    <property type="match status" value="1"/>
</dbReference>
<dbReference type="GO" id="GO:0008270">
    <property type="term" value="F:zinc ion binding"/>
    <property type="evidence" value="ECO:0007669"/>
    <property type="project" value="UniProtKB-KW"/>
</dbReference>
<dbReference type="SUPFAM" id="SSF50978">
    <property type="entry name" value="WD40 repeat-like"/>
    <property type="match status" value="1"/>
</dbReference>
<feature type="region of interest" description="Disordered" evidence="4">
    <location>
        <begin position="85"/>
        <end position="105"/>
    </location>
</feature>
<evidence type="ECO:0000259" key="5">
    <source>
        <dbReference type="SMART" id="SM00064"/>
    </source>
</evidence>
<evidence type="ECO:0000256" key="3">
    <source>
        <dbReference type="ARBA" id="ARBA00022833"/>
    </source>
</evidence>
<feature type="compositionally biased region" description="Basic residues" evidence="4">
    <location>
        <begin position="85"/>
        <end position="95"/>
    </location>
</feature>
<dbReference type="InterPro" id="IPR036322">
    <property type="entry name" value="WD40_repeat_dom_sf"/>
</dbReference>
<dbReference type="Gene3D" id="3.30.40.10">
    <property type="entry name" value="Zinc/RING finger domain, C3HC4 (zinc finger)"/>
    <property type="match status" value="1"/>
</dbReference>
<dbReference type="PANTHER" id="PTHR46465">
    <property type="entry name" value="LATERAL SIGNALING TARGET PROTEIN 2 HOMOLOG"/>
    <property type="match status" value="1"/>
</dbReference>
<dbReference type="SUPFAM" id="SSF81383">
    <property type="entry name" value="F-box domain"/>
    <property type="match status" value="1"/>
</dbReference>
<organism evidence="6 7">
    <name type="scientific">Nesidiocoris tenuis</name>
    <dbReference type="NCBI Taxonomy" id="355587"/>
    <lineage>
        <taxon>Eukaryota</taxon>
        <taxon>Metazoa</taxon>
        <taxon>Ecdysozoa</taxon>
        <taxon>Arthropoda</taxon>
        <taxon>Hexapoda</taxon>
        <taxon>Insecta</taxon>
        <taxon>Pterygota</taxon>
        <taxon>Neoptera</taxon>
        <taxon>Paraneoptera</taxon>
        <taxon>Hemiptera</taxon>
        <taxon>Heteroptera</taxon>
        <taxon>Panheteroptera</taxon>
        <taxon>Cimicomorpha</taxon>
        <taxon>Miridae</taxon>
        <taxon>Dicyphina</taxon>
        <taxon>Nesidiocoris</taxon>
    </lineage>
</organism>
<reference evidence="6 7" key="1">
    <citation type="submission" date="2020-02" db="EMBL/GenBank/DDBJ databases">
        <authorList>
            <person name="Ferguson B K."/>
        </authorList>
    </citation>
    <scope>NUCLEOTIDE SEQUENCE [LARGE SCALE GENOMIC DNA]</scope>
</reference>
<dbReference type="InterPro" id="IPR000306">
    <property type="entry name" value="Znf_FYVE"/>
</dbReference>
<dbReference type="InterPro" id="IPR051118">
    <property type="entry name" value="LST-2"/>
</dbReference>
<dbReference type="OrthoDB" id="20035at2759"/>
<evidence type="ECO:0000256" key="1">
    <source>
        <dbReference type="ARBA" id="ARBA00022723"/>
    </source>
</evidence>
<accession>A0A6H5G407</accession>
<protein>
    <recommendedName>
        <fullName evidence="5">FYVE zinc finger domain-containing protein</fullName>
    </recommendedName>
</protein>
<evidence type="ECO:0000256" key="2">
    <source>
        <dbReference type="ARBA" id="ARBA00022771"/>
    </source>
</evidence>
<sequence>MRNSRRQGKHAKISFMTANGLGNRSTAARNSCHSKLNMDLVSRSTLPTPSGLSVYNLDLPISQLAPTCNMWASLKARRRIRRKSCYGSGGRRRLSSRSLTSSRTLERKKRQIIKRPLKDSRSSVGSKGDGVGSRFSWPQIRSTNFQIGSDVFVDHCVLQCQAGFSGMCTIKPISVQLDAALQATSNFSLDLNPFNLALEYDRFISEHGYSSPSWEPGVKRSNSHISVSASSSVKDMMRKDDTSHLAQFFYADEALNLVAAELDSFDGRKDPERCTTLVNHLRQCQDKVLNICNKIMDELIPSDRADRDFRVKFPDDVMQDNLAGQLWFGAECLAAGSSIMNRETESRQMRPLATALTKSLETVRSLLREAALRSHNAFPNDLQTDRLIESLKSVVDRTSDAGDGRPVRSCSHVHDTEVGHRYWPPHISPRAAVPFAKLSHVRHVPTFQGKRPARKTLVNRIQAAGARLRFEGTTTETGSRWRKCRVLRRTSLAPIESECCERGEDAVEWGERETEAAPSWVPDQAAPTCMSCTAPFTVVRRRHHCRNCGKLLQDISRPSSTARELARVAGVSRLWRSLVNCGPIWRRHCRSEQWDSLEKMVNNFKSHVPLSLVKPGLDSLEPLCPWRINYERNRGLPVSWARNRTVRYRLSDPTDPAITCISCDGIHVAMARLDGSVTVLNVERLPFFVKEFRALLPSPIIQVVDGERVFVAVRDFQCVYVWDKSGKRVDTIHINNRMCKIRDMILHEGCLYLIYAASRSIRHVTGQLRDQSQLRDQTQLRDQIQLRDQSQLRVQTQLRDQTHQCSNYYCMHSAMHSDGLINIESIQIHY</sequence>
<dbReference type="AlphaFoldDB" id="A0A6H5G407"/>
<dbReference type="EMBL" id="CADCXU010005877">
    <property type="protein sequence ID" value="CAA9997517.1"/>
    <property type="molecule type" value="Genomic_DNA"/>
</dbReference>
<dbReference type="Proteomes" id="UP000479000">
    <property type="component" value="Unassembled WGS sequence"/>
</dbReference>
<evidence type="ECO:0000313" key="7">
    <source>
        <dbReference type="Proteomes" id="UP000479000"/>
    </source>
</evidence>
<dbReference type="InterPro" id="IPR036047">
    <property type="entry name" value="F-box-like_dom_sf"/>
</dbReference>
<keyword evidence="7" id="KW-1185">Reference proteome</keyword>
<proteinExistence type="predicted"/>
<dbReference type="GO" id="GO:0031901">
    <property type="term" value="C:early endosome membrane"/>
    <property type="evidence" value="ECO:0007669"/>
    <property type="project" value="TreeGrafter"/>
</dbReference>
<evidence type="ECO:0000256" key="4">
    <source>
        <dbReference type="SAM" id="MobiDB-lite"/>
    </source>
</evidence>
<gene>
    <name evidence="6" type="ORF">NTEN_LOCUS3811</name>
</gene>
<dbReference type="Pfam" id="PF01363">
    <property type="entry name" value="FYVE"/>
    <property type="match status" value="1"/>
</dbReference>
<feature type="domain" description="FYVE zinc finger" evidence="5">
    <location>
        <begin position="515"/>
        <end position="573"/>
    </location>
</feature>
<dbReference type="SMART" id="SM00064">
    <property type="entry name" value="FYVE"/>
    <property type="match status" value="1"/>
</dbReference>
<dbReference type="InterPro" id="IPR011011">
    <property type="entry name" value="Znf_FYVE_PHD"/>
</dbReference>
<dbReference type="PANTHER" id="PTHR46465:SF2">
    <property type="entry name" value="LATERAL SIGNALING TARGET PROTEIN 2 HOMOLOG"/>
    <property type="match status" value="1"/>
</dbReference>
<dbReference type="InterPro" id="IPR013083">
    <property type="entry name" value="Znf_RING/FYVE/PHD"/>
</dbReference>
<keyword evidence="3" id="KW-0862">Zinc</keyword>
<name>A0A6H5G407_9HEMI</name>
<keyword evidence="1" id="KW-0479">Metal-binding</keyword>
<evidence type="ECO:0000313" key="6">
    <source>
        <dbReference type="EMBL" id="CAA9997517.1"/>
    </source>
</evidence>
<keyword evidence="2" id="KW-0863">Zinc-finger</keyword>